<dbReference type="Proteomes" id="UP001066276">
    <property type="component" value="Chromosome 11"/>
</dbReference>
<comment type="subcellular location">
    <subcellularLocation>
        <location evidence="1">Nucleus</location>
    </subcellularLocation>
</comment>
<dbReference type="AlphaFoldDB" id="A0AAV7LAC2"/>
<comment type="similarity">
    <text evidence="2">Belongs to the nucleoplasmin family.</text>
</comment>
<dbReference type="InterPro" id="IPR024057">
    <property type="entry name" value="Nucleoplasmin_core_dom"/>
</dbReference>
<dbReference type="Pfam" id="PF03066">
    <property type="entry name" value="Nucleoplasmin"/>
    <property type="match status" value="1"/>
</dbReference>
<dbReference type="GO" id="GO:0003682">
    <property type="term" value="F:chromatin binding"/>
    <property type="evidence" value="ECO:0007669"/>
    <property type="project" value="TreeGrafter"/>
</dbReference>
<dbReference type="PANTHER" id="PTHR22747">
    <property type="entry name" value="NUCLEOPLASMIN"/>
    <property type="match status" value="1"/>
</dbReference>
<dbReference type="InterPro" id="IPR036824">
    <property type="entry name" value="Nucleoplasmin_core_dom_sf"/>
</dbReference>
<dbReference type="EMBL" id="JANPWB010000015">
    <property type="protein sequence ID" value="KAJ1088576.1"/>
    <property type="molecule type" value="Genomic_DNA"/>
</dbReference>
<evidence type="ECO:0000313" key="5">
    <source>
        <dbReference type="EMBL" id="KAJ1088576.1"/>
    </source>
</evidence>
<dbReference type="GO" id="GO:0042393">
    <property type="term" value="F:histone binding"/>
    <property type="evidence" value="ECO:0007669"/>
    <property type="project" value="TreeGrafter"/>
</dbReference>
<evidence type="ECO:0000256" key="2">
    <source>
        <dbReference type="ARBA" id="ARBA00010744"/>
    </source>
</evidence>
<dbReference type="GO" id="GO:0003723">
    <property type="term" value="F:RNA binding"/>
    <property type="evidence" value="ECO:0007669"/>
    <property type="project" value="TreeGrafter"/>
</dbReference>
<dbReference type="PANTHER" id="PTHR22747:SF18">
    <property type="entry name" value="GEO09167P1-RELATED"/>
    <property type="match status" value="1"/>
</dbReference>
<dbReference type="InterPro" id="IPR004301">
    <property type="entry name" value="Nucleoplasmin"/>
</dbReference>
<evidence type="ECO:0000256" key="1">
    <source>
        <dbReference type="ARBA" id="ARBA00004123"/>
    </source>
</evidence>
<protein>
    <recommendedName>
        <fullName evidence="4">Nucleoplasmin core domain-containing protein</fullName>
    </recommendedName>
</protein>
<reference evidence="5" key="1">
    <citation type="journal article" date="2022" name="bioRxiv">
        <title>Sequencing and chromosome-scale assembly of the giantPleurodeles waltlgenome.</title>
        <authorList>
            <person name="Brown T."/>
            <person name="Elewa A."/>
            <person name="Iarovenko S."/>
            <person name="Subramanian E."/>
            <person name="Araus A.J."/>
            <person name="Petzold A."/>
            <person name="Susuki M."/>
            <person name="Suzuki K.-i.T."/>
            <person name="Hayashi T."/>
            <person name="Toyoda A."/>
            <person name="Oliveira C."/>
            <person name="Osipova E."/>
            <person name="Leigh N.D."/>
            <person name="Simon A."/>
            <person name="Yun M.H."/>
        </authorList>
    </citation>
    <scope>NUCLEOTIDE SEQUENCE</scope>
    <source>
        <strain evidence="5">20211129_DDA</strain>
        <tissue evidence="5">Liver</tissue>
    </source>
</reference>
<feature type="domain" description="Nucleoplasmin core" evidence="4">
    <location>
        <begin position="20"/>
        <end position="118"/>
    </location>
</feature>
<evidence type="ECO:0000313" key="6">
    <source>
        <dbReference type="Proteomes" id="UP001066276"/>
    </source>
</evidence>
<dbReference type="Gene3D" id="2.60.120.340">
    <property type="entry name" value="Nucleoplasmin core domain"/>
    <property type="match status" value="1"/>
</dbReference>
<organism evidence="5 6">
    <name type="scientific">Pleurodeles waltl</name>
    <name type="common">Iberian ribbed newt</name>
    <dbReference type="NCBI Taxonomy" id="8319"/>
    <lineage>
        <taxon>Eukaryota</taxon>
        <taxon>Metazoa</taxon>
        <taxon>Chordata</taxon>
        <taxon>Craniata</taxon>
        <taxon>Vertebrata</taxon>
        <taxon>Euteleostomi</taxon>
        <taxon>Amphibia</taxon>
        <taxon>Batrachia</taxon>
        <taxon>Caudata</taxon>
        <taxon>Salamandroidea</taxon>
        <taxon>Salamandridae</taxon>
        <taxon>Pleurodelinae</taxon>
        <taxon>Pleurodeles</taxon>
    </lineage>
</organism>
<dbReference type="GO" id="GO:0006338">
    <property type="term" value="P:chromatin remodeling"/>
    <property type="evidence" value="ECO:0007669"/>
    <property type="project" value="TreeGrafter"/>
</dbReference>
<dbReference type="GO" id="GO:0005654">
    <property type="term" value="C:nucleoplasm"/>
    <property type="evidence" value="ECO:0007669"/>
    <property type="project" value="TreeGrafter"/>
</dbReference>
<dbReference type="GO" id="GO:0005737">
    <property type="term" value="C:cytoplasm"/>
    <property type="evidence" value="ECO:0007669"/>
    <property type="project" value="TreeGrafter"/>
</dbReference>
<dbReference type="SUPFAM" id="SSF69203">
    <property type="entry name" value="Nucleoplasmin-like core domain"/>
    <property type="match status" value="1"/>
</dbReference>
<sequence>MESFNMSSIHSEEDVPAYVLWGCELNKETTTCTFKVKDDLLEHLLFLRTIFLGAEAKDELNVVAVESQSTYHGDPVPIASLRPSILPMVNVIGLELTPPVTFILKSGTGPVHICAQHLTLKENLDEDLDVDHFDLDDLEGEEISRTPIVHGYRIKRSVEFE</sequence>
<accession>A0AAV7LAC2</accession>
<evidence type="ECO:0000256" key="3">
    <source>
        <dbReference type="ARBA" id="ARBA00023242"/>
    </source>
</evidence>
<keyword evidence="6" id="KW-1185">Reference proteome</keyword>
<keyword evidence="3" id="KW-0539">Nucleus</keyword>
<proteinExistence type="inferred from homology"/>
<gene>
    <name evidence="5" type="ORF">NDU88_001733</name>
</gene>
<evidence type="ECO:0000259" key="4">
    <source>
        <dbReference type="Pfam" id="PF03066"/>
    </source>
</evidence>
<dbReference type="GO" id="GO:0005730">
    <property type="term" value="C:nucleolus"/>
    <property type="evidence" value="ECO:0007669"/>
    <property type="project" value="TreeGrafter"/>
</dbReference>
<name>A0AAV7LAC2_PLEWA</name>
<comment type="caution">
    <text evidence="5">The sequence shown here is derived from an EMBL/GenBank/DDBJ whole genome shotgun (WGS) entry which is preliminary data.</text>
</comment>